<reference evidence="2 3" key="1">
    <citation type="submission" date="2018-12" db="EMBL/GenBank/DDBJ databases">
        <authorList>
            <person name="Yang Y."/>
        </authorList>
    </citation>
    <scope>NUCLEOTIDE SEQUENCE [LARGE SCALE GENOMIC DNA]</scope>
    <source>
        <strain evidence="2 3">GSF71</strain>
    </source>
</reference>
<dbReference type="SUPFAM" id="SSF48295">
    <property type="entry name" value="TrpR-like"/>
    <property type="match status" value="1"/>
</dbReference>
<dbReference type="AlphaFoldDB" id="A0A433IZR0"/>
<dbReference type="RefSeq" id="WP_127004814.1">
    <property type="nucleotide sequence ID" value="NZ_JBNPXW010000031.1"/>
</dbReference>
<dbReference type="Gene3D" id="1.10.10.10">
    <property type="entry name" value="Winged helix-like DNA-binding domain superfamily/Winged helix DNA-binding domain"/>
    <property type="match status" value="1"/>
</dbReference>
<proteinExistence type="inferred from homology"/>
<evidence type="ECO:0000313" key="3">
    <source>
        <dbReference type="Proteomes" id="UP000280346"/>
    </source>
</evidence>
<sequence length="156" mass="16571">MTGSVSKAEILPGPERRRRWSVDQKLAIVAEMERAGSSGSAVARRYGISTGLLYTWRRQSQGLATRSRTRTSKAAPASFLPVVVRPEEELAMVTLSPPTEASIALPAIPAPAAAVEGGPVPADGVIEIELSGGHRLRVDRHVDAEALRRVLSVLGA</sequence>
<keyword evidence="3" id="KW-1185">Reference proteome</keyword>
<evidence type="ECO:0000256" key="1">
    <source>
        <dbReference type="ARBA" id="ARBA00009964"/>
    </source>
</evidence>
<evidence type="ECO:0000313" key="2">
    <source>
        <dbReference type="EMBL" id="RUQ61411.1"/>
    </source>
</evidence>
<accession>A0A433IZR0</accession>
<dbReference type="InterPro" id="IPR036388">
    <property type="entry name" value="WH-like_DNA-bd_sf"/>
</dbReference>
<dbReference type="GO" id="GO:0043565">
    <property type="term" value="F:sequence-specific DNA binding"/>
    <property type="evidence" value="ECO:0007669"/>
    <property type="project" value="InterPro"/>
</dbReference>
<organism evidence="2 3">
    <name type="scientific">Azospirillum doebereinerae</name>
    <dbReference type="NCBI Taxonomy" id="92933"/>
    <lineage>
        <taxon>Bacteria</taxon>
        <taxon>Pseudomonadati</taxon>
        <taxon>Pseudomonadota</taxon>
        <taxon>Alphaproteobacteria</taxon>
        <taxon>Rhodospirillales</taxon>
        <taxon>Azospirillaceae</taxon>
        <taxon>Azospirillum</taxon>
    </lineage>
</organism>
<dbReference type="NCBIfam" id="NF047595">
    <property type="entry name" value="IS66_ISRel24_TnpA"/>
    <property type="match status" value="1"/>
</dbReference>
<dbReference type="PANTHER" id="PTHR37936:SF3">
    <property type="entry name" value="TRANSPOSASE INSC FOR INSERTION ELEMENT IS2A-RELATED"/>
    <property type="match status" value="1"/>
</dbReference>
<dbReference type="InterPro" id="IPR002514">
    <property type="entry name" value="Transposase_8"/>
</dbReference>
<name>A0A433IZR0_9PROT</name>
<dbReference type="OrthoDB" id="7267835at2"/>
<protein>
    <recommendedName>
        <fullName evidence="4">Transposase</fullName>
    </recommendedName>
</protein>
<dbReference type="InterPro" id="IPR010921">
    <property type="entry name" value="Trp_repressor/repl_initiator"/>
</dbReference>
<evidence type="ECO:0008006" key="4">
    <source>
        <dbReference type="Google" id="ProtNLM"/>
    </source>
</evidence>
<comment type="caution">
    <text evidence="2">The sequence shown here is derived from an EMBL/GenBank/DDBJ whole genome shotgun (WGS) entry which is preliminary data.</text>
</comment>
<dbReference type="PANTHER" id="PTHR37936">
    <property type="entry name" value="TRANSPOSASE INSC FOR INSERTION ELEMENT IS2A-RELATED"/>
    <property type="match status" value="1"/>
</dbReference>
<dbReference type="GO" id="GO:0006313">
    <property type="term" value="P:DNA transposition"/>
    <property type="evidence" value="ECO:0007669"/>
    <property type="project" value="InterPro"/>
</dbReference>
<dbReference type="Pfam" id="PF01527">
    <property type="entry name" value="HTH_Tnp_1"/>
    <property type="match status" value="1"/>
</dbReference>
<dbReference type="EMBL" id="RZIJ01000045">
    <property type="protein sequence ID" value="RUQ61411.1"/>
    <property type="molecule type" value="Genomic_DNA"/>
</dbReference>
<dbReference type="GO" id="GO:0004803">
    <property type="term" value="F:transposase activity"/>
    <property type="evidence" value="ECO:0007669"/>
    <property type="project" value="InterPro"/>
</dbReference>
<comment type="similarity">
    <text evidence="1">Belongs to the transposase 8 family.</text>
</comment>
<gene>
    <name evidence="2" type="ORF">EJ913_29760</name>
</gene>
<dbReference type="Proteomes" id="UP000280346">
    <property type="component" value="Unassembled WGS sequence"/>
</dbReference>